<sequence>MMYLSGIVTVFLVVVSVVWIPILQNSNSGQLYIYIQSVTSYLAPPVTAVFLLAVFWKRANEQGAFWGLMVGMVVGVTRMALDFAHPKPRCGTPDDRPFLVKDVHYLHFAALLCLVSAVVVVGISLLTGPPTKSQIENMTWWTLRSERCPSSPSPSAPESLPKNGFSRTAEEESREGQTWSPPVVKSEIPAGKTFEDRAPSLFWSRVCSVNAILLLCVNVFFYAYFA</sequence>
<evidence type="ECO:0000313" key="2">
    <source>
        <dbReference type="Proteomes" id="UP000827872"/>
    </source>
</evidence>
<name>A0ACB8FK15_9SAUR</name>
<comment type="caution">
    <text evidence="1">The sequence shown here is derived from an EMBL/GenBank/DDBJ whole genome shotgun (WGS) entry which is preliminary data.</text>
</comment>
<dbReference type="Proteomes" id="UP000827872">
    <property type="component" value="Linkage Group LG04"/>
</dbReference>
<reference evidence="1" key="1">
    <citation type="submission" date="2021-08" db="EMBL/GenBank/DDBJ databases">
        <title>The first chromosome-level gecko genome reveals the dynamic sex chromosomes of Neotropical dwarf geckos (Sphaerodactylidae: Sphaerodactylus).</title>
        <authorList>
            <person name="Pinto B.J."/>
            <person name="Keating S.E."/>
            <person name="Gamble T."/>
        </authorList>
    </citation>
    <scope>NUCLEOTIDE SEQUENCE</scope>
    <source>
        <strain evidence="1">TG3544</strain>
    </source>
</reference>
<keyword evidence="2" id="KW-1185">Reference proteome</keyword>
<proteinExistence type="predicted"/>
<evidence type="ECO:0000313" key="1">
    <source>
        <dbReference type="EMBL" id="KAH8005687.1"/>
    </source>
</evidence>
<accession>A0ACB8FK15</accession>
<organism evidence="1 2">
    <name type="scientific">Sphaerodactylus townsendi</name>
    <dbReference type="NCBI Taxonomy" id="933632"/>
    <lineage>
        <taxon>Eukaryota</taxon>
        <taxon>Metazoa</taxon>
        <taxon>Chordata</taxon>
        <taxon>Craniata</taxon>
        <taxon>Vertebrata</taxon>
        <taxon>Euteleostomi</taxon>
        <taxon>Lepidosauria</taxon>
        <taxon>Squamata</taxon>
        <taxon>Bifurcata</taxon>
        <taxon>Gekkota</taxon>
        <taxon>Sphaerodactylidae</taxon>
        <taxon>Sphaerodactylus</taxon>
    </lineage>
</organism>
<protein>
    <submittedName>
        <fullName evidence="1">Uncharacterized protein</fullName>
    </submittedName>
</protein>
<dbReference type="EMBL" id="CM037617">
    <property type="protein sequence ID" value="KAH8005687.1"/>
    <property type="molecule type" value="Genomic_DNA"/>
</dbReference>
<gene>
    <name evidence="1" type="ORF">K3G42_030786</name>
</gene>